<proteinExistence type="predicted"/>
<dbReference type="PROSITE" id="PS50297">
    <property type="entry name" value="ANK_REP_REGION"/>
    <property type="match status" value="1"/>
</dbReference>
<keyword evidence="2 3" id="KW-0040">ANK repeat</keyword>
<protein>
    <submittedName>
        <fullName evidence="4">Uncharacterized protein</fullName>
    </submittedName>
</protein>
<dbReference type="Gene3D" id="1.25.40.20">
    <property type="entry name" value="Ankyrin repeat-containing domain"/>
    <property type="match status" value="1"/>
</dbReference>
<evidence type="ECO:0000256" key="1">
    <source>
        <dbReference type="ARBA" id="ARBA00022737"/>
    </source>
</evidence>
<feature type="repeat" description="ANK" evidence="3">
    <location>
        <begin position="117"/>
        <end position="149"/>
    </location>
</feature>
<feature type="repeat" description="ANK" evidence="3">
    <location>
        <begin position="81"/>
        <end position="113"/>
    </location>
</feature>
<evidence type="ECO:0000256" key="3">
    <source>
        <dbReference type="PROSITE-ProRule" id="PRU00023"/>
    </source>
</evidence>
<keyword evidence="1" id="KW-0677">Repeat</keyword>
<sequence>MVSLLLEKGADIDAKNNLFDALREERFQDAMCILQDNLIHVNLRDSSQTPLLHLVVATQDLTLLQTLLQKPDLQIDAKDSKGETAWHVAAAHGHTSILTKLLQVTTNENGIDIANHMGQTPLHIASEKAHDSVVKYLLDVDANGFAKDKVSPSQHTS</sequence>
<dbReference type="PANTHER" id="PTHR24198:SF165">
    <property type="entry name" value="ANKYRIN REPEAT-CONTAINING PROTEIN-RELATED"/>
    <property type="match status" value="1"/>
</dbReference>
<dbReference type="Pfam" id="PF12796">
    <property type="entry name" value="Ank_2"/>
    <property type="match status" value="1"/>
</dbReference>
<dbReference type="VEuPathDB" id="FungiDB:SPRG_16264"/>
<evidence type="ECO:0000313" key="4">
    <source>
        <dbReference type="EMBL" id="KDO18348.1"/>
    </source>
</evidence>
<dbReference type="OMA" id="DIANHMG"/>
<dbReference type="EMBL" id="KK583451">
    <property type="protein sequence ID" value="KDO18348.1"/>
    <property type="molecule type" value="Genomic_DNA"/>
</dbReference>
<dbReference type="RefSeq" id="XP_012210942.1">
    <property type="nucleotide sequence ID" value="XM_012355552.1"/>
</dbReference>
<dbReference type="OrthoDB" id="46760at2759"/>
<gene>
    <name evidence="4" type="ORF">SPRG_16264</name>
</gene>
<name>A0A067BJK2_SAPPC</name>
<keyword evidence="5" id="KW-1185">Reference proteome</keyword>
<dbReference type="AlphaFoldDB" id="A0A067BJK2"/>
<dbReference type="Proteomes" id="UP000030745">
    <property type="component" value="Unassembled WGS sequence"/>
</dbReference>
<dbReference type="PANTHER" id="PTHR24198">
    <property type="entry name" value="ANKYRIN REPEAT AND PROTEIN KINASE DOMAIN-CONTAINING PROTEIN"/>
    <property type="match status" value="1"/>
</dbReference>
<reference evidence="4 5" key="1">
    <citation type="journal article" date="2013" name="PLoS Genet.">
        <title>Distinctive expansion of potential virulence genes in the genome of the oomycete fish pathogen Saprolegnia parasitica.</title>
        <authorList>
            <person name="Jiang R.H."/>
            <person name="de Bruijn I."/>
            <person name="Haas B.J."/>
            <person name="Belmonte R."/>
            <person name="Lobach L."/>
            <person name="Christie J."/>
            <person name="van den Ackerveken G."/>
            <person name="Bottin A."/>
            <person name="Bulone V."/>
            <person name="Diaz-Moreno S.M."/>
            <person name="Dumas B."/>
            <person name="Fan L."/>
            <person name="Gaulin E."/>
            <person name="Govers F."/>
            <person name="Grenville-Briggs L.J."/>
            <person name="Horner N.R."/>
            <person name="Levin J.Z."/>
            <person name="Mammella M."/>
            <person name="Meijer H.J."/>
            <person name="Morris P."/>
            <person name="Nusbaum C."/>
            <person name="Oome S."/>
            <person name="Phillips A.J."/>
            <person name="van Rooyen D."/>
            <person name="Rzeszutek E."/>
            <person name="Saraiva M."/>
            <person name="Secombes C.J."/>
            <person name="Seidl M.F."/>
            <person name="Snel B."/>
            <person name="Stassen J.H."/>
            <person name="Sykes S."/>
            <person name="Tripathy S."/>
            <person name="van den Berg H."/>
            <person name="Vega-Arreguin J.C."/>
            <person name="Wawra S."/>
            <person name="Young S.K."/>
            <person name="Zeng Q."/>
            <person name="Dieguez-Uribeondo J."/>
            <person name="Russ C."/>
            <person name="Tyler B.M."/>
            <person name="van West P."/>
        </authorList>
    </citation>
    <scope>NUCLEOTIDE SEQUENCE [LARGE SCALE GENOMIC DNA]</scope>
    <source>
        <strain evidence="4 5">CBS 223.65</strain>
    </source>
</reference>
<dbReference type="KEGG" id="spar:SPRG_16264"/>
<organism evidence="4 5">
    <name type="scientific">Saprolegnia parasitica (strain CBS 223.65)</name>
    <dbReference type="NCBI Taxonomy" id="695850"/>
    <lineage>
        <taxon>Eukaryota</taxon>
        <taxon>Sar</taxon>
        <taxon>Stramenopiles</taxon>
        <taxon>Oomycota</taxon>
        <taxon>Saprolegniomycetes</taxon>
        <taxon>Saprolegniales</taxon>
        <taxon>Saprolegniaceae</taxon>
        <taxon>Saprolegnia</taxon>
    </lineage>
</organism>
<accession>A0A067BJK2</accession>
<dbReference type="InterPro" id="IPR002110">
    <property type="entry name" value="Ankyrin_rpt"/>
</dbReference>
<evidence type="ECO:0000256" key="2">
    <source>
        <dbReference type="ARBA" id="ARBA00023043"/>
    </source>
</evidence>
<dbReference type="SMART" id="SM00248">
    <property type="entry name" value="ANK"/>
    <property type="match status" value="3"/>
</dbReference>
<dbReference type="PROSITE" id="PS50088">
    <property type="entry name" value="ANK_REPEAT"/>
    <property type="match status" value="3"/>
</dbReference>
<feature type="repeat" description="ANK" evidence="3">
    <location>
        <begin position="1"/>
        <end position="17"/>
    </location>
</feature>
<dbReference type="SUPFAM" id="SSF48403">
    <property type="entry name" value="Ankyrin repeat"/>
    <property type="match status" value="1"/>
</dbReference>
<dbReference type="STRING" id="695850.A0A067BJK2"/>
<dbReference type="InterPro" id="IPR036770">
    <property type="entry name" value="Ankyrin_rpt-contain_sf"/>
</dbReference>
<dbReference type="GeneID" id="24137903"/>
<evidence type="ECO:0000313" key="5">
    <source>
        <dbReference type="Proteomes" id="UP000030745"/>
    </source>
</evidence>